<dbReference type="EMBL" id="REGN01003145">
    <property type="protein sequence ID" value="RNA24332.1"/>
    <property type="molecule type" value="Genomic_DNA"/>
</dbReference>
<keyword evidence="3" id="KW-1185">Reference proteome</keyword>
<accession>A0A3M7RLA1</accession>
<keyword evidence="1" id="KW-1133">Transmembrane helix</keyword>
<name>A0A3M7RLA1_BRAPC</name>
<dbReference type="Proteomes" id="UP000276133">
    <property type="component" value="Unassembled WGS sequence"/>
</dbReference>
<dbReference type="AlphaFoldDB" id="A0A3M7RLA1"/>
<proteinExistence type="predicted"/>
<keyword evidence="1" id="KW-0472">Membrane</keyword>
<evidence type="ECO:0000256" key="1">
    <source>
        <dbReference type="SAM" id="Phobius"/>
    </source>
</evidence>
<protein>
    <submittedName>
        <fullName evidence="2">Uncharacterized protein</fullName>
    </submittedName>
</protein>
<comment type="caution">
    <text evidence="2">The sequence shown here is derived from an EMBL/GenBank/DDBJ whole genome shotgun (WGS) entry which is preliminary data.</text>
</comment>
<feature type="transmembrane region" description="Helical" evidence="1">
    <location>
        <begin position="48"/>
        <end position="67"/>
    </location>
</feature>
<sequence>MVSAKKIFWQYSNYTIRCFLDLGVYCKAKQEKKYGNISFKAFIYKKNISCIVSVMITFVLFANYIALFS</sequence>
<reference evidence="2 3" key="1">
    <citation type="journal article" date="2018" name="Sci. Rep.">
        <title>Genomic signatures of local adaptation to the degree of environmental predictability in rotifers.</title>
        <authorList>
            <person name="Franch-Gras L."/>
            <person name="Hahn C."/>
            <person name="Garcia-Roger E.M."/>
            <person name="Carmona M.J."/>
            <person name="Serra M."/>
            <person name="Gomez A."/>
        </authorList>
    </citation>
    <scope>NUCLEOTIDE SEQUENCE [LARGE SCALE GENOMIC DNA]</scope>
    <source>
        <strain evidence="2">HYR1</strain>
    </source>
</reference>
<keyword evidence="1" id="KW-0812">Transmembrane</keyword>
<evidence type="ECO:0000313" key="2">
    <source>
        <dbReference type="EMBL" id="RNA24332.1"/>
    </source>
</evidence>
<organism evidence="2 3">
    <name type="scientific">Brachionus plicatilis</name>
    <name type="common">Marine rotifer</name>
    <name type="synonym">Brachionus muelleri</name>
    <dbReference type="NCBI Taxonomy" id="10195"/>
    <lineage>
        <taxon>Eukaryota</taxon>
        <taxon>Metazoa</taxon>
        <taxon>Spiralia</taxon>
        <taxon>Gnathifera</taxon>
        <taxon>Rotifera</taxon>
        <taxon>Eurotatoria</taxon>
        <taxon>Monogononta</taxon>
        <taxon>Pseudotrocha</taxon>
        <taxon>Ploima</taxon>
        <taxon>Brachionidae</taxon>
        <taxon>Brachionus</taxon>
    </lineage>
</organism>
<gene>
    <name evidence="2" type="ORF">BpHYR1_016802</name>
</gene>
<evidence type="ECO:0000313" key="3">
    <source>
        <dbReference type="Proteomes" id="UP000276133"/>
    </source>
</evidence>